<dbReference type="Gene3D" id="1.10.287.3240">
    <property type="match status" value="1"/>
</dbReference>
<gene>
    <name evidence="4" type="primary">atpD</name>
    <name evidence="5" type="ORF">A2Y64_01670</name>
</gene>
<dbReference type="EMBL" id="MFAF01000102">
    <property type="protein sequence ID" value="OGD74492.1"/>
    <property type="molecule type" value="Genomic_DNA"/>
</dbReference>
<protein>
    <recommendedName>
        <fullName evidence="4">V-type ATP synthase subunit D</fullName>
    </recommendedName>
    <alternativeName>
        <fullName evidence="4">V-ATPase subunit D</fullName>
    </alternativeName>
</protein>
<dbReference type="HAMAP" id="MF_00271">
    <property type="entry name" value="ATP_synth_D_arch"/>
    <property type="match status" value="1"/>
</dbReference>
<comment type="similarity">
    <text evidence="1 4">Belongs to the V-ATPase D subunit family.</text>
</comment>
<reference evidence="5 6" key="1">
    <citation type="journal article" date="2016" name="Nat. Commun.">
        <title>Thousands of microbial genomes shed light on interconnected biogeochemical processes in an aquifer system.</title>
        <authorList>
            <person name="Anantharaman K."/>
            <person name="Brown C.T."/>
            <person name="Hug L.A."/>
            <person name="Sharon I."/>
            <person name="Castelle C.J."/>
            <person name="Probst A.J."/>
            <person name="Thomas B.C."/>
            <person name="Singh A."/>
            <person name="Wilkins M.J."/>
            <person name="Karaoz U."/>
            <person name="Brodie E.L."/>
            <person name="Williams K.H."/>
            <person name="Hubbard S.S."/>
            <person name="Banfield J.F."/>
        </authorList>
    </citation>
    <scope>NUCLEOTIDE SEQUENCE [LARGE SCALE GENOMIC DNA]</scope>
</reference>
<evidence type="ECO:0000256" key="4">
    <source>
        <dbReference type="HAMAP-Rule" id="MF_00271"/>
    </source>
</evidence>
<dbReference type="GO" id="GO:0042777">
    <property type="term" value="P:proton motive force-driven plasma membrane ATP synthesis"/>
    <property type="evidence" value="ECO:0007669"/>
    <property type="project" value="UniProtKB-UniRule"/>
</dbReference>
<dbReference type="InterPro" id="IPR002699">
    <property type="entry name" value="V_ATPase_D"/>
</dbReference>
<dbReference type="Proteomes" id="UP000177187">
    <property type="component" value="Unassembled WGS sequence"/>
</dbReference>
<dbReference type="STRING" id="1817816.A2Y64_01670"/>
<evidence type="ECO:0000313" key="5">
    <source>
        <dbReference type="EMBL" id="OGD74492.1"/>
    </source>
</evidence>
<comment type="function">
    <text evidence="4">Produces ATP from ADP in the presence of a proton gradient across the membrane.</text>
</comment>
<accession>A0A1F5F4D1</accession>
<keyword evidence="2 4" id="KW-0813">Transport</keyword>
<dbReference type="NCBIfam" id="TIGR00309">
    <property type="entry name" value="V_ATPase_subD"/>
    <property type="match status" value="1"/>
</dbReference>
<evidence type="ECO:0000256" key="2">
    <source>
        <dbReference type="ARBA" id="ARBA00022448"/>
    </source>
</evidence>
<sequence>MELMRLKKRLTIARRGHKLLKDKRDELLRRFFALIERAKGLRSQVEEELRRAMTGFVIARALMDEQTTATALALPKVTGEVRTATRQVMNLKVPSLEVTLEGNALAYGLATTPPELDLAVEGFRRVLPRLLDLAELENSIEMLAREIQLTRQRVNALEYILIPNLEETIRYIGLKLGERERGTLTRLMKVKEMLEAQRE</sequence>
<dbReference type="PANTHER" id="PTHR11671">
    <property type="entry name" value="V-TYPE ATP SYNTHASE SUBUNIT D"/>
    <property type="match status" value="1"/>
</dbReference>
<dbReference type="Pfam" id="PF01813">
    <property type="entry name" value="ATP-synt_D"/>
    <property type="match status" value="1"/>
</dbReference>
<evidence type="ECO:0000313" key="6">
    <source>
        <dbReference type="Proteomes" id="UP000177187"/>
    </source>
</evidence>
<proteinExistence type="inferred from homology"/>
<comment type="caution">
    <text evidence="5">The sequence shown here is derived from an EMBL/GenBank/DDBJ whole genome shotgun (WGS) entry which is preliminary data.</text>
</comment>
<organism evidence="5 6">
    <name type="scientific">Candidatus Coatesbacteria bacterium RBG_13_66_14</name>
    <dbReference type="NCBI Taxonomy" id="1817816"/>
    <lineage>
        <taxon>Bacteria</taxon>
        <taxon>Candidatus Coatesiibacteriota</taxon>
    </lineage>
</organism>
<dbReference type="GO" id="GO:0005524">
    <property type="term" value="F:ATP binding"/>
    <property type="evidence" value="ECO:0007669"/>
    <property type="project" value="UniProtKB-UniRule"/>
</dbReference>
<keyword evidence="4" id="KW-0375">Hydrogen ion transport</keyword>
<evidence type="ECO:0000256" key="3">
    <source>
        <dbReference type="ARBA" id="ARBA00023065"/>
    </source>
</evidence>
<keyword evidence="3 4" id="KW-0406">Ion transport</keyword>
<dbReference type="GO" id="GO:0046933">
    <property type="term" value="F:proton-transporting ATP synthase activity, rotational mechanism"/>
    <property type="evidence" value="ECO:0007669"/>
    <property type="project" value="UniProtKB-UniRule"/>
</dbReference>
<dbReference type="AlphaFoldDB" id="A0A1F5F4D1"/>
<keyword evidence="4" id="KW-0066">ATP synthesis</keyword>
<name>A0A1F5F4D1_9BACT</name>
<dbReference type="GO" id="GO:0046961">
    <property type="term" value="F:proton-transporting ATPase activity, rotational mechanism"/>
    <property type="evidence" value="ECO:0007669"/>
    <property type="project" value="InterPro"/>
</dbReference>
<evidence type="ECO:0000256" key="1">
    <source>
        <dbReference type="ARBA" id="ARBA00005850"/>
    </source>
</evidence>